<sequence>MGRSASKSNKTEKKVFRVFSNSEPDNTKITKETEKDIGTIFKKGVVKMTVSIPKQTLVPGEVLPITLEIDNTSKRSATCIRAELHQRSDFYCQNTPITVYSNHHRIESKRLAKNQKDINIESQTQGLEKLEVKIPYVLPPTVKCPIIENRYYLSVELVTATSLNNTLYCEFDIIMVPKRNREDSSSSSSIPSASPAIHRAESLPPPYSSATRTASSAPPTYEESTTKPFSIEFR</sequence>
<dbReference type="InterPro" id="IPR014752">
    <property type="entry name" value="Arrestin-like_C"/>
</dbReference>
<feature type="compositionally biased region" description="Low complexity" evidence="1">
    <location>
        <begin position="208"/>
        <end position="221"/>
    </location>
</feature>
<evidence type="ECO:0000313" key="3">
    <source>
        <dbReference type="EMBL" id="PIC21434.1"/>
    </source>
</evidence>
<dbReference type="GO" id="GO:0015031">
    <property type="term" value="P:protein transport"/>
    <property type="evidence" value="ECO:0007669"/>
    <property type="project" value="TreeGrafter"/>
</dbReference>
<gene>
    <name evidence="3" type="primary">Cnig_chr_X.g26266</name>
    <name evidence="3" type="ORF">B9Z55_026266</name>
</gene>
<dbReference type="InterPro" id="IPR014756">
    <property type="entry name" value="Ig_E-set"/>
</dbReference>
<dbReference type="SUPFAM" id="SSF81296">
    <property type="entry name" value="E set domains"/>
    <property type="match status" value="1"/>
</dbReference>
<dbReference type="Proteomes" id="UP000230233">
    <property type="component" value="Chromosome X"/>
</dbReference>
<dbReference type="GO" id="GO:0005737">
    <property type="term" value="C:cytoplasm"/>
    <property type="evidence" value="ECO:0007669"/>
    <property type="project" value="TreeGrafter"/>
</dbReference>
<dbReference type="OrthoDB" id="2333384at2759"/>
<evidence type="ECO:0000256" key="1">
    <source>
        <dbReference type="SAM" id="MobiDB-lite"/>
    </source>
</evidence>
<dbReference type="EMBL" id="PDUG01000006">
    <property type="protein sequence ID" value="PIC21434.1"/>
    <property type="molecule type" value="Genomic_DNA"/>
</dbReference>
<dbReference type="InterPro" id="IPR050357">
    <property type="entry name" value="Arrestin_domain-protein"/>
</dbReference>
<feature type="compositionally biased region" description="Low complexity" evidence="1">
    <location>
        <begin position="185"/>
        <end position="197"/>
    </location>
</feature>
<protein>
    <recommendedName>
        <fullName evidence="2">Arrestin C-terminal-like domain-containing protein</fullName>
    </recommendedName>
</protein>
<dbReference type="STRING" id="1611254.A0A2G5T213"/>
<organism evidence="3 4">
    <name type="scientific">Caenorhabditis nigoni</name>
    <dbReference type="NCBI Taxonomy" id="1611254"/>
    <lineage>
        <taxon>Eukaryota</taxon>
        <taxon>Metazoa</taxon>
        <taxon>Ecdysozoa</taxon>
        <taxon>Nematoda</taxon>
        <taxon>Chromadorea</taxon>
        <taxon>Rhabditida</taxon>
        <taxon>Rhabditina</taxon>
        <taxon>Rhabditomorpha</taxon>
        <taxon>Rhabditoidea</taxon>
        <taxon>Rhabditidae</taxon>
        <taxon>Peloderinae</taxon>
        <taxon>Caenorhabditis</taxon>
    </lineage>
</organism>
<feature type="domain" description="Arrestin C-terminal-like" evidence="2">
    <location>
        <begin position="42"/>
        <end position="180"/>
    </location>
</feature>
<dbReference type="SMART" id="SM01017">
    <property type="entry name" value="Arrestin_C"/>
    <property type="match status" value="1"/>
</dbReference>
<feature type="region of interest" description="Disordered" evidence="1">
    <location>
        <begin position="180"/>
        <end position="234"/>
    </location>
</feature>
<comment type="caution">
    <text evidence="3">The sequence shown here is derived from an EMBL/GenBank/DDBJ whole genome shotgun (WGS) entry which is preliminary data.</text>
</comment>
<dbReference type="Pfam" id="PF02752">
    <property type="entry name" value="Arrestin_C"/>
    <property type="match status" value="1"/>
</dbReference>
<evidence type="ECO:0000259" key="2">
    <source>
        <dbReference type="SMART" id="SM01017"/>
    </source>
</evidence>
<dbReference type="AlphaFoldDB" id="A0A2G5T213"/>
<accession>A0A2G5T213</accession>
<dbReference type="PANTHER" id="PTHR11188:SF67">
    <property type="entry name" value="ARRESTIN C-TERMINAL-LIKE DOMAIN-CONTAINING PROTEIN"/>
    <property type="match status" value="1"/>
</dbReference>
<dbReference type="InterPro" id="IPR011022">
    <property type="entry name" value="Arrestin_C-like"/>
</dbReference>
<proteinExistence type="predicted"/>
<name>A0A2G5T213_9PELO</name>
<reference evidence="4" key="1">
    <citation type="submission" date="2017-10" db="EMBL/GenBank/DDBJ databases">
        <title>Rapid genome shrinkage in a self-fertile nematode reveals novel sperm competition proteins.</title>
        <authorList>
            <person name="Yin D."/>
            <person name="Schwarz E.M."/>
            <person name="Thomas C.G."/>
            <person name="Felde R.L."/>
            <person name="Korf I.F."/>
            <person name="Cutter A.D."/>
            <person name="Schartner C.M."/>
            <person name="Ralston E.J."/>
            <person name="Meyer B.J."/>
            <person name="Haag E.S."/>
        </authorList>
    </citation>
    <scope>NUCLEOTIDE SEQUENCE [LARGE SCALE GENOMIC DNA]</scope>
    <source>
        <strain evidence="4">JU1422</strain>
    </source>
</reference>
<dbReference type="Gene3D" id="2.60.40.640">
    <property type="match status" value="1"/>
</dbReference>
<evidence type="ECO:0000313" key="4">
    <source>
        <dbReference type="Proteomes" id="UP000230233"/>
    </source>
</evidence>
<dbReference type="PANTHER" id="PTHR11188">
    <property type="entry name" value="ARRESTIN DOMAIN CONTAINING PROTEIN"/>
    <property type="match status" value="1"/>
</dbReference>
<keyword evidence="4" id="KW-1185">Reference proteome</keyword>